<sequence length="78" mass="8910">MPESEWSTYDAVGKFKARGGEELIAQIRPDHFVEVASSRGFEVLEMLSPDKQFERYFQGREDGLSPTPDIHLVHLVTM</sequence>
<proteinExistence type="predicted"/>
<dbReference type="Proteomes" id="UP000050411">
    <property type="component" value="Unassembled WGS sequence"/>
</dbReference>
<keyword evidence="4" id="KW-1185">Reference proteome</keyword>
<gene>
    <name evidence="1" type="ORF">ALO92_04256</name>
    <name evidence="2" type="ORF">SAMN05216596_1011010</name>
</gene>
<dbReference type="RefSeq" id="WP_235810010.1">
    <property type="nucleotide sequence ID" value="NZ_FNJH01000001.1"/>
</dbReference>
<reference evidence="2 4" key="2">
    <citation type="submission" date="2016-10" db="EMBL/GenBank/DDBJ databases">
        <authorList>
            <person name="Varghese N."/>
            <person name="Submissions S."/>
        </authorList>
    </citation>
    <scope>NUCLEOTIDE SEQUENCE [LARGE SCALE GENOMIC DNA]</scope>
    <source>
        <strain evidence="2 4">DSM 14939</strain>
    </source>
</reference>
<dbReference type="AlphaFoldDB" id="A0A0P9NIL5"/>
<evidence type="ECO:0000313" key="2">
    <source>
        <dbReference type="EMBL" id="SDO63805.1"/>
    </source>
</evidence>
<dbReference type="PATRIC" id="fig|200452.3.peg.5091"/>
<organism evidence="1 3">
    <name type="scientific">Pseudomonas congelans</name>
    <dbReference type="NCBI Taxonomy" id="200452"/>
    <lineage>
        <taxon>Bacteria</taxon>
        <taxon>Pseudomonadati</taxon>
        <taxon>Pseudomonadota</taxon>
        <taxon>Gammaproteobacteria</taxon>
        <taxon>Pseudomonadales</taxon>
        <taxon>Pseudomonadaceae</taxon>
        <taxon>Pseudomonas</taxon>
    </lineage>
</organism>
<reference evidence="1 3" key="1">
    <citation type="submission" date="2015-09" db="EMBL/GenBank/DDBJ databases">
        <title>Genome announcement of multiple Pseudomonas syringae strains.</title>
        <authorList>
            <person name="Thakur S."/>
            <person name="Wang P.W."/>
            <person name="Gong Y."/>
            <person name="Weir B.S."/>
            <person name="Guttman D.S."/>
        </authorList>
    </citation>
    <scope>NUCLEOTIDE SEQUENCE [LARGE SCALE GENOMIC DNA]</scope>
    <source>
        <strain evidence="1 3">ICMP19117</strain>
    </source>
</reference>
<dbReference type="EMBL" id="LJQB01000063">
    <property type="protein sequence ID" value="KPW84033.1"/>
    <property type="molecule type" value="Genomic_DNA"/>
</dbReference>
<accession>A0A0P9NIL5</accession>
<name>A0A0P9NIL5_9PSED</name>
<protein>
    <submittedName>
        <fullName evidence="1">Transferase</fullName>
    </submittedName>
</protein>
<evidence type="ECO:0000313" key="4">
    <source>
        <dbReference type="Proteomes" id="UP000183042"/>
    </source>
</evidence>
<evidence type="ECO:0000313" key="1">
    <source>
        <dbReference type="EMBL" id="KPW84033.1"/>
    </source>
</evidence>
<dbReference type="Proteomes" id="UP000183042">
    <property type="component" value="Unassembled WGS sequence"/>
</dbReference>
<evidence type="ECO:0000313" key="3">
    <source>
        <dbReference type="Proteomes" id="UP000050411"/>
    </source>
</evidence>
<dbReference type="EMBL" id="FNJH01000001">
    <property type="protein sequence ID" value="SDO63805.1"/>
    <property type="molecule type" value="Genomic_DNA"/>
</dbReference>
<dbReference type="GeneID" id="65074255"/>
<comment type="caution">
    <text evidence="1">The sequence shown here is derived from an EMBL/GenBank/DDBJ whole genome shotgun (WGS) entry which is preliminary data.</text>
</comment>
<keyword evidence="1" id="KW-0808">Transferase</keyword>
<dbReference type="GO" id="GO:0016740">
    <property type="term" value="F:transferase activity"/>
    <property type="evidence" value="ECO:0007669"/>
    <property type="project" value="UniProtKB-KW"/>
</dbReference>